<protein>
    <recommendedName>
        <fullName evidence="3">SAM-dependent methyltransferase</fullName>
    </recommendedName>
</protein>
<dbReference type="RefSeq" id="WP_307237587.1">
    <property type="nucleotide sequence ID" value="NZ_JAUSUZ010000001.1"/>
</dbReference>
<gene>
    <name evidence="1" type="ORF">J2S42_001887</name>
</gene>
<dbReference type="Proteomes" id="UP001240236">
    <property type="component" value="Unassembled WGS sequence"/>
</dbReference>
<evidence type="ECO:0008006" key="3">
    <source>
        <dbReference type="Google" id="ProtNLM"/>
    </source>
</evidence>
<comment type="caution">
    <text evidence="1">The sequence shown here is derived from an EMBL/GenBank/DDBJ whole genome shotgun (WGS) entry which is preliminary data.</text>
</comment>
<dbReference type="InterPro" id="IPR029063">
    <property type="entry name" value="SAM-dependent_MTases_sf"/>
</dbReference>
<organism evidence="1 2">
    <name type="scientific">Catenuloplanes indicus</name>
    <dbReference type="NCBI Taxonomy" id="137267"/>
    <lineage>
        <taxon>Bacteria</taxon>
        <taxon>Bacillati</taxon>
        <taxon>Actinomycetota</taxon>
        <taxon>Actinomycetes</taxon>
        <taxon>Micromonosporales</taxon>
        <taxon>Micromonosporaceae</taxon>
        <taxon>Catenuloplanes</taxon>
    </lineage>
</organism>
<accession>A0AAE3VVX6</accession>
<evidence type="ECO:0000313" key="2">
    <source>
        <dbReference type="Proteomes" id="UP001240236"/>
    </source>
</evidence>
<sequence>MSRRTAEAVAWLQTDPDLDSLVDAYPAEWQRVRRDLDAMIARDDAEELKAYITQVSRPEAARPGRARSQRDRLLAEVRRQMAIHLLKQQILSASTGVTEGRVRFGLVNGFVAQRLLFRRALERKPVPLGRFRLIWPLLTQRRRLMPLVQKRGIWCFYSKPLVRRLARLIDGRSCLEIAAGDGTLSRFLAAEGVDVVATDDYSWSGSVDFPADVLEEDARTALKRHSPKVVICSWPPAGNAFERFVFSTPSVELYVVIGSRHRESTGDWDAYERQTGFTMTTDARLSRLVLPPEVDHAVHLFHRREPG</sequence>
<dbReference type="Gene3D" id="3.40.50.150">
    <property type="entry name" value="Vaccinia Virus protein VP39"/>
    <property type="match status" value="1"/>
</dbReference>
<reference evidence="1 2" key="1">
    <citation type="submission" date="2023-07" db="EMBL/GenBank/DDBJ databases">
        <title>Sequencing the genomes of 1000 actinobacteria strains.</title>
        <authorList>
            <person name="Klenk H.-P."/>
        </authorList>
    </citation>
    <scope>NUCLEOTIDE SEQUENCE [LARGE SCALE GENOMIC DNA]</scope>
    <source>
        <strain evidence="1 2">DSM 44709</strain>
    </source>
</reference>
<dbReference type="EMBL" id="JAUSUZ010000001">
    <property type="protein sequence ID" value="MDQ0365218.1"/>
    <property type="molecule type" value="Genomic_DNA"/>
</dbReference>
<keyword evidence="2" id="KW-1185">Reference proteome</keyword>
<proteinExistence type="predicted"/>
<dbReference type="AlphaFoldDB" id="A0AAE3VVX6"/>
<dbReference type="SUPFAM" id="SSF53335">
    <property type="entry name" value="S-adenosyl-L-methionine-dependent methyltransferases"/>
    <property type="match status" value="1"/>
</dbReference>
<name>A0AAE3VVX6_9ACTN</name>
<evidence type="ECO:0000313" key="1">
    <source>
        <dbReference type="EMBL" id="MDQ0365218.1"/>
    </source>
</evidence>